<sequence>MAASKALATALACPAAPAAWVEAAFKNAEYGEAAAAIAVADGPCQAPLTKSEVTEEKEFAAALSSSANPDHAAEACNIGAEPAPRYIRNELISGGKTKKLTIVTSDDVRRSGLERRNREKYGYTRHRMYVLRKKLGEKKSGWILSDQRPGRSLAEQVLGW</sequence>
<gene>
    <name evidence="2" type="ORF">MBOU_51720</name>
</gene>
<keyword evidence="3" id="KW-1185">Reference proteome</keyword>
<feature type="signal peptide" evidence="1">
    <location>
        <begin position="1"/>
        <end position="18"/>
    </location>
</feature>
<evidence type="ECO:0000256" key="1">
    <source>
        <dbReference type="SAM" id="SignalP"/>
    </source>
</evidence>
<comment type="caution">
    <text evidence="2">The sequence shown here is derived from an EMBL/GenBank/DDBJ whole genome shotgun (WGS) entry which is preliminary data.</text>
</comment>
<protein>
    <submittedName>
        <fullName evidence="2">Uncharacterized protein</fullName>
    </submittedName>
</protein>
<keyword evidence="1" id="KW-0732">Signal</keyword>
<organism evidence="2 3">
    <name type="scientific">Mycobacterium bourgelatii</name>
    <dbReference type="NCBI Taxonomy" id="1273442"/>
    <lineage>
        <taxon>Bacteria</taxon>
        <taxon>Bacillati</taxon>
        <taxon>Actinomycetota</taxon>
        <taxon>Actinomycetes</taxon>
        <taxon>Mycobacteriales</taxon>
        <taxon>Mycobacteriaceae</taxon>
        <taxon>Mycobacterium</taxon>
    </lineage>
</organism>
<accession>A0A7I9YWN7</accession>
<evidence type="ECO:0000313" key="3">
    <source>
        <dbReference type="Proteomes" id="UP000465360"/>
    </source>
</evidence>
<proteinExistence type="predicted"/>
<name>A0A7I9YWN7_MYCBU</name>
<reference evidence="2 3" key="1">
    <citation type="journal article" date="2019" name="Emerg. Microbes Infect.">
        <title>Comprehensive subspecies identification of 175 nontuberculous mycobacteria species based on 7547 genomic profiles.</title>
        <authorList>
            <person name="Matsumoto Y."/>
            <person name="Kinjo T."/>
            <person name="Motooka D."/>
            <person name="Nabeya D."/>
            <person name="Jung N."/>
            <person name="Uechi K."/>
            <person name="Horii T."/>
            <person name="Iida T."/>
            <person name="Fujita J."/>
            <person name="Nakamura S."/>
        </authorList>
    </citation>
    <scope>NUCLEOTIDE SEQUENCE [LARGE SCALE GENOMIC DNA]</scope>
    <source>
        <strain evidence="2 3">JCM 30725</strain>
    </source>
</reference>
<dbReference type="Proteomes" id="UP000465360">
    <property type="component" value="Unassembled WGS sequence"/>
</dbReference>
<feature type="chain" id="PRO_5039436940" evidence="1">
    <location>
        <begin position="19"/>
        <end position="160"/>
    </location>
</feature>
<evidence type="ECO:0000313" key="2">
    <source>
        <dbReference type="EMBL" id="GFG93130.1"/>
    </source>
</evidence>
<dbReference type="AlphaFoldDB" id="A0A7I9YWN7"/>
<dbReference type="EMBL" id="BLKZ01000002">
    <property type="protein sequence ID" value="GFG93130.1"/>
    <property type="molecule type" value="Genomic_DNA"/>
</dbReference>